<dbReference type="InterPro" id="IPR014503">
    <property type="entry name" value="Clavaminate_syn-like"/>
</dbReference>
<gene>
    <name evidence="6" type="primary">asnO</name>
    <name evidence="6" type="ORF">Msi02_06360</name>
</gene>
<evidence type="ECO:0000256" key="4">
    <source>
        <dbReference type="ARBA" id="ARBA00023004"/>
    </source>
</evidence>
<evidence type="ECO:0000313" key="6">
    <source>
        <dbReference type="EMBL" id="GIH59819.1"/>
    </source>
</evidence>
<dbReference type="Pfam" id="PF02668">
    <property type="entry name" value="TauD"/>
    <property type="match status" value="1"/>
</dbReference>
<name>A0ABQ4GEJ8_9ACTN</name>
<keyword evidence="4" id="KW-0408">Iron</keyword>
<dbReference type="Proteomes" id="UP000660454">
    <property type="component" value="Unassembled WGS sequence"/>
</dbReference>
<evidence type="ECO:0000259" key="5">
    <source>
        <dbReference type="Pfam" id="PF02668"/>
    </source>
</evidence>
<dbReference type="InterPro" id="IPR003819">
    <property type="entry name" value="TauD/TfdA-like"/>
</dbReference>
<dbReference type="EMBL" id="BOOF01000003">
    <property type="protein sequence ID" value="GIH59819.1"/>
    <property type="molecule type" value="Genomic_DNA"/>
</dbReference>
<accession>A0ABQ4GEJ8</accession>
<reference evidence="6 7" key="1">
    <citation type="submission" date="2021-01" db="EMBL/GenBank/DDBJ databases">
        <title>Whole genome shotgun sequence of Microbispora siamensis NBRC 104113.</title>
        <authorList>
            <person name="Komaki H."/>
            <person name="Tamura T."/>
        </authorList>
    </citation>
    <scope>NUCLEOTIDE SEQUENCE [LARGE SCALE GENOMIC DNA]</scope>
    <source>
        <strain evidence="6 7">NBRC 104113</strain>
    </source>
</reference>
<dbReference type="InterPro" id="IPR042098">
    <property type="entry name" value="TauD-like_sf"/>
</dbReference>
<proteinExistence type="inferred from homology"/>
<keyword evidence="7" id="KW-1185">Reference proteome</keyword>
<evidence type="ECO:0000313" key="7">
    <source>
        <dbReference type="Proteomes" id="UP000660454"/>
    </source>
</evidence>
<dbReference type="Gene3D" id="3.60.130.10">
    <property type="entry name" value="Clavaminate synthase-like"/>
    <property type="match status" value="1"/>
</dbReference>
<feature type="domain" description="TauD/TfdA-like" evidence="5">
    <location>
        <begin position="58"/>
        <end position="323"/>
    </location>
</feature>
<dbReference type="InterPro" id="IPR053447">
    <property type="entry name" value="Alpha-KG_dependent_hydroxylase"/>
</dbReference>
<comment type="caution">
    <text evidence="6">The sequence shown here is derived from an EMBL/GenBank/DDBJ whole genome shotgun (WGS) entry which is preliminary data.</text>
</comment>
<evidence type="ECO:0000256" key="3">
    <source>
        <dbReference type="ARBA" id="ARBA00023002"/>
    </source>
</evidence>
<dbReference type="NCBIfam" id="NF041363">
    <property type="entry name" value="GntD_guanitoxin"/>
    <property type="match status" value="1"/>
</dbReference>
<keyword evidence="2" id="KW-0479">Metal-binding</keyword>
<evidence type="ECO:0000256" key="2">
    <source>
        <dbReference type="ARBA" id="ARBA00022723"/>
    </source>
</evidence>
<sequence>MLTIKLTETETALVRELVEELCERHESVESPEFQREGKTYAQELPRRLRAELNGFTAAERHGACVISGLPVDDAEIGPTPAHWKDKPVPSPTLRHDIAFYLMASLLGEPIGWATQQDGYLMHDILPIKGHEHEQIGSGSQEVLTWHTEDAFHPLRTDYLGLACMRNHDAIATTVADVADIRLDEATAEVLRQERFRILPDHSHRAENAHVPAEASGLGRKAATLMRSSREIVEEELRSPTAVAVLFGDPDDPYIRIDPHFMQGVQGSSEQEALDEVTRALDAALTEIVLRPGDICFIDNYRMVHGRNAFTPRFDGTDRWLRRLNIARDLRRSRGRRLTARSRTIY</sequence>
<evidence type="ECO:0000256" key="1">
    <source>
        <dbReference type="ARBA" id="ARBA00008425"/>
    </source>
</evidence>
<keyword evidence="3" id="KW-0560">Oxidoreductase</keyword>
<dbReference type="PIRSF" id="PIRSF019543">
    <property type="entry name" value="Clavaminate_syn"/>
    <property type="match status" value="1"/>
</dbReference>
<protein>
    <submittedName>
        <fullName evidence="6">L-asparagine oxygenase</fullName>
    </submittedName>
</protein>
<dbReference type="SUPFAM" id="SSF51197">
    <property type="entry name" value="Clavaminate synthase-like"/>
    <property type="match status" value="1"/>
</dbReference>
<comment type="similarity">
    <text evidence="1">Belongs to the clavaminate synthase family.</text>
</comment>
<organism evidence="6 7">
    <name type="scientific">Microbispora siamensis</name>
    <dbReference type="NCBI Taxonomy" id="564413"/>
    <lineage>
        <taxon>Bacteria</taxon>
        <taxon>Bacillati</taxon>
        <taxon>Actinomycetota</taxon>
        <taxon>Actinomycetes</taxon>
        <taxon>Streptosporangiales</taxon>
        <taxon>Streptosporangiaceae</taxon>
        <taxon>Microbispora</taxon>
    </lineage>
</organism>